<evidence type="ECO:0000313" key="2">
    <source>
        <dbReference type="EMBL" id="KAF2116640.1"/>
    </source>
</evidence>
<feature type="compositionally biased region" description="Polar residues" evidence="1">
    <location>
        <begin position="283"/>
        <end position="320"/>
    </location>
</feature>
<dbReference type="Proteomes" id="UP000799770">
    <property type="component" value="Unassembled WGS sequence"/>
</dbReference>
<organism evidence="2 3">
    <name type="scientific">Lophiotrema nucula</name>
    <dbReference type="NCBI Taxonomy" id="690887"/>
    <lineage>
        <taxon>Eukaryota</taxon>
        <taxon>Fungi</taxon>
        <taxon>Dikarya</taxon>
        <taxon>Ascomycota</taxon>
        <taxon>Pezizomycotina</taxon>
        <taxon>Dothideomycetes</taxon>
        <taxon>Pleosporomycetidae</taxon>
        <taxon>Pleosporales</taxon>
        <taxon>Lophiotremataceae</taxon>
        <taxon>Lophiotrema</taxon>
    </lineage>
</organism>
<accession>A0A6A5ZAZ6</accession>
<gene>
    <name evidence="2" type="ORF">BDV96DRAFT_31830</name>
</gene>
<protein>
    <submittedName>
        <fullName evidence="2">Uncharacterized protein</fullName>
    </submittedName>
</protein>
<feature type="region of interest" description="Disordered" evidence="1">
    <location>
        <begin position="282"/>
        <end position="320"/>
    </location>
</feature>
<sequence>MKPSGQLHSIPKPSHCPPSSRDMSKMPDPPPLYSLLPNNSPCRPSNRDSHAPSCDEVNFLRRCLFEILRFTYQIPVPKLNATLTREAPSFVKNVSLESVLKDRPAAEHFKRASLLTLPEHSHLLTLATAVSRSHDCSLRNQKRRIPSSDLELIHGAVIRPARYIGVPVYYVTHLIALYAKHECLPSKYEYAMPYFSHLPIYRSLREACQSTLLWRLISDQTLVDRLPKKPRASFLFRGEIRRMGEKNYERGSARLNARGLCHTPVGYDELVDFCEKRVEQDSVQRLNNSSPHSHPGNTNLPQQNRSTPRIHQPHTTTTSRYCGERTSYNIDLDLRALEAATSESTAVHNHDPRDLYLATLGLIVERQIQSDPYLATLERAADELSVERDLYHTSSIWSEQPHV</sequence>
<keyword evidence="3" id="KW-1185">Reference proteome</keyword>
<evidence type="ECO:0000256" key="1">
    <source>
        <dbReference type="SAM" id="MobiDB-lite"/>
    </source>
</evidence>
<feature type="region of interest" description="Disordered" evidence="1">
    <location>
        <begin position="1"/>
        <end position="52"/>
    </location>
</feature>
<reference evidence="2" key="1">
    <citation type="journal article" date="2020" name="Stud. Mycol.">
        <title>101 Dothideomycetes genomes: a test case for predicting lifestyles and emergence of pathogens.</title>
        <authorList>
            <person name="Haridas S."/>
            <person name="Albert R."/>
            <person name="Binder M."/>
            <person name="Bloem J."/>
            <person name="Labutti K."/>
            <person name="Salamov A."/>
            <person name="Andreopoulos B."/>
            <person name="Baker S."/>
            <person name="Barry K."/>
            <person name="Bills G."/>
            <person name="Bluhm B."/>
            <person name="Cannon C."/>
            <person name="Castanera R."/>
            <person name="Culley D."/>
            <person name="Daum C."/>
            <person name="Ezra D."/>
            <person name="Gonzalez J."/>
            <person name="Henrissat B."/>
            <person name="Kuo A."/>
            <person name="Liang C."/>
            <person name="Lipzen A."/>
            <person name="Lutzoni F."/>
            <person name="Magnuson J."/>
            <person name="Mondo S."/>
            <person name="Nolan M."/>
            <person name="Ohm R."/>
            <person name="Pangilinan J."/>
            <person name="Park H.-J."/>
            <person name="Ramirez L."/>
            <person name="Alfaro M."/>
            <person name="Sun H."/>
            <person name="Tritt A."/>
            <person name="Yoshinaga Y."/>
            <person name="Zwiers L.-H."/>
            <person name="Turgeon B."/>
            <person name="Goodwin S."/>
            <person name="Spatafora J."/>
            <person name="Crous P."/>
            <person name="Grigoriev I."/>
        </authorList>
    </citation>
    <scope>NUCLEOTIDE SEQUENCE</scope>
    <source>
        <strain evidence="2">CBS 627.86</strain>
    </source>
</reference>
<evidence type="ECO:0000313" key="3">
    <source>
        <dbReference type="Proteomes" id="UP000799770"/>
    </source>
</evidence>
<name>A0A6A5ZAZ6_9PLEO</name>
<dbReference type="EMBL" id="ML977320">
    <property type="protein sequence ID" value="KAF2116640.1"/>
    <property type="molecule type" value="Genomic_DNA"/>
</dbReference>
<proteinExistence type="predicted"/>
<dbReference type="AlphaFoldDB" id="A0A6A5ZAZ6"/>